<proteinExistence type="predicted"/>
<dbReference type="PROSITE" id="PS51462">
    <property type="entry name" value="NUDIX"/>
    <property type="match status" value="1"/>
</dbReference>
<dbReference type="Pfam" id="PF00293">
    <property type="entry name" value="NUDIX"/>
    <property type="match status" value="1"/>
</dbReference>
<dbReference type="AlphaFoldDB" id="A0A0R2IAV9"/>
<dbReference type="PATRIC" id="fig|396268.3.peg.96"/>
<dbReference type="STRING" id="396268.IV45_GL000096"/>
<dbReference type="RefSeq" id="WP_057740427.1">
    <property type="nucleotide sequence ID" value="NZ_JQBW01000006.1"/>
</dbReference>
<dbReference type="Gene3D" id="3.90.79.10">
    <property type="entry name" value="Nucleoside Triphosphate Pyrophosphohydrolase"/>
    <property type="match status" value="1"/>
</dbReference>
<name>A0A0R2IAV9_9LACO</name>
<dbReference type="OrthoDB" id="9787476at2"/>
<keyword evidence="5" id="KW-1185">Reference proteome</keyword>
<accession>A0A0R2IAV9</accession>
<sequence length="157" mass="18104">MAYIHDIRAKVGHMPLIMTSSSGVLFNSRHEVLLQARADTGDWGFPGGYLDYGESFQTALMREFKEDAGWLVKPVKFLGILDQDFYTYPNGDRVQPINAVYVVTLQSQQQFSTKPTETVKTAFVSLDEDPRFFNQQHEKIWQLARDYASQCWGYEKH</sequence>
<evidence type="ECO:0000256" key="1">
    <source>
        <dbReference type="ARBA" id="ARBA00001946"/>
    </source>
</evidence>
<dbReference type="CDD" id="cd04677">
    <property type="entry name" value="NUDIX_Hydrolase"/>
    <property type="match status" value="1"/>
</dbReference>
<evidence type="ECO:0000313" key="4">
    <source>
        <dbReference type="EMBL" id="KRN59060.1"/>
    </source>
</evidence>
<feature type="domain" description="Nudix hydrolase" evidence="3">
    <location>
        <begin position="16"/>
        <end position="148"/>
    </location>
</feature>
<evidence type="ECO:0000256" key="2">
    <source>
        <dbReference type="ARBA" id="ARBA00022801"/>
    </source>
</evidence>
<evidence type="ECO:0000313" key="5">
    <source>
        <dbReference type="Proteomes" id="UP000050934"/>
    </source>
</evidence>
<dbReference type="Proteomes" id="UP000050934">
    <property type="component" value="Unassembled WGS sequence"/>
</dbReference>
<dbReference type="InterPro" id="IPR015797">
    <property type="entry name" value="NUDIX_hydrolase-like_dom_sf"/>
</dbReference>
<dbReference type="InterPro" id="IPR000086">
    <property type="entry name" value="NUDIX_hydrolase_dom"/>
</dbReference>
<comment type="caution">
    <text evidence="4">The sequence shown here is derived from an EMBL/GenBank/DDBJ whole genome shotgun (WGS) entry which is preliminary data.</text>
</comment>
<dbReference type="PANTHER" id="PTHR43046:SF2">
    <property type="entry name" value="8-OXO-DGTP DIPHOSPHATASE-RELATED"/>
    <property type="match status" value="1"/>
</dbReference>
<protein>
    <submittedName>
        <fullName evidence="4">NUDIX hydrolase</fullName>
    </submittedName>
</protein>
<reference evidence="4 5" key="1">
    <citation type="journal article" date="2015" name="Genome Announc.">
        <title>Expanding the biotechnology potential of lactobacilli through comparative genomics of 213 strains and associated genera.</title>
        <authorList>
            <person name="Sun Z."/>
            <person name="Harris H.M."/>
            <person name="McCann A."/>
            <person name="Guo C."/>
            <person name="Argimon S."/>
            <person name="Zhang W."/>
            <person name="Yang X."/>
            <person name="Jeffery I.B."/>
            <person name="Cooney J.C."/>
            <person name="Kagawa T.F."/>
            <person name="Liu W."/>
            <person name="Song Y."/>
            <person name="Salvetti E."/>
            <person name="Wrobel A."/>
            <person name="Rasinkangas P."/>
            <person name="Parkhill J."/>
            <person name="Rea M.C."/>
            <person name="O'Sullivan O."/>
            <person name="Ritari J."/>
            <person name="Douillard F.P."/>
            <person name="Paul Ross R."/>
            <person name="Yang R."/>
            <person name="Briner A.E."/>
            <person name="Felis G.E."/>
            <person name="de Vos W.M."/>
            <person name="Barrangou R."/>
            <person name="Klaenhammer T.R."/>
            <person name="Caufield P.W."/>
            <person name="Cui Y."/>
            <person name="Zhang H."/>
            <person name="O'Toole P.W."/>
        </authorList>
    </citation>
    <scope>NUCLEOTIDE SEQUENCE [LARGE SCALE GENOMIC DNA]</scope>
    <source>
        <strain evidence="4 5">DSM 17896</strain>
    </source>
</reference>
<dbReference type="PANTHER" id="PTHR43046">
    <property type="entry name" value="GDP-MANNOSE MANNOSYL HYDROLASE"/>
    <property type="match status" value="1"/>
</dbReference>
<evidence type="ECO:0000259" key="3">
    <source>
        <dbReference type="PROSITE" id="PS51462"/>
    </source>
</evidence>
<dbReference type="GO" id="GO:0016787">
    <property type="term" value="F:hydrolase activity"/>
    <property type="evidence" value="ECO:0007669"/>
    <property type="project" value="UniProtKB-KW"/>
</dbReference>
<dbReference type="EMBL" id="JQBW01000006">
    <property type="protein sequence ID" value="KRN59060.1"/>
    <property type="molecule type" value="Genomic_DNA"/>
</dbReference>
<gene>
    <name evidence="4" type="ORF">IV45_GL000096</name>
</gene>
<comment type="cofactor">
    <cofactor evidence="1">
        <name>Mg(2+)</name>
        <dbReference type="ChEBI" id="CHEBI:18420"/>
    </cofactor>
</comment>
<dbReference type="SUPFAM" id="SSF55811">
    <property type="entry name" value="Nudix"/>
    <property type="match status" value="1"/>
</dbReference>
<organism evidence="4 5">
    <name type="scientific">Limosilactobacillus secaliphilus</name>
    <dbReference type="NCBI Taxonomy" id="396268"/>
    <lineage>
        <taxon>Bacteria</taxon>
        <taxon>Bacillati</taxon>
        <taxon>Bacillota</taxon>
        <taxon>Bacilli</taxon>
        <taxon>Lactobacillales</taxon>
        <taxon>Lactobacillaceae</taxon>
        <taxon>Limosilactobacillus</taxon>
    </lineage>
</organism>
<keyword evidence="2 4" id="KW-0378">Hydrolase</keyword>